<proteinExistence type="predicted"/>
<accession>A0ABN3CZ59</accession>
<sequence>MGATSSFDDPGVAAAYAKWRARDLSWLLGYPFLFRALEPGSDGGARGPMLDVGCGHGEVAVEVARRFASPVVAVDASPAMLEVARREHAHPSVTYHQAEGRRLDFLDTASMAAAYSAFVLLMQPSRAAIQALADEVGRVLRPGARFAVLDIDHSRSTILARRPAAEGEQITVQVGDTEIHDYYWLPGTYTEILERAGFADVAVEWLTWEGIADPVLFSWRDRAPGPVTCSLVVLSGTRR</sequence>
<name>A0ABN3CZ59_9ACTN</name>
<organism evidence="2 3">
    <name type="scientific">Nonomuraea monospora</name>
    <dbReference type="NCBI Taxonomy" id="568818"/>
    <lineage>
        <taxon>Bacteria</taxon>
        <taxon>Bacillati</taxon>
        <taxon>Actinomycetota</taxon>
        <taxon>Actinomycetes</taxon>
        <taxon>Streptosporangiales</taxon>
        <taxon>Streptosporangiaceae</taxon>
        <taxon>Nonomuraea</taxon>
    </lineage>
</organism>
<dbReference type="Proteomes" id="UP001499843">
    <property type="component" value="Unassembled WGS sequence"/>
</dbReference>
<dbReference type="EMBL" id="BAAAQX010000044">
    <property type="protein sequence ID" value="GAA2214804.1"/>
    <property type="molecule type" value="Genomic_DNA"/>
</dbReference>
<dbReference type="CDD" id="cd02440">
    <property type="entry name" value="AdoMet_MTases"/>
    <property type="match status" value="1"/>
</dbReference>
<feature type="domain" description="Methyltransferase" evidence="1">
    <location>
        <begin position="50"/>
        <end position="143"/>
    </location>
</feature>
<gene>
    <name evidence="2" type="ORF">GCM10009850_102700</name>
</gene>
<dbReference type="SUPFAM" id="SSF53335">
    <property type="entry name" value="S-adenosyl-L-methionine-dependent methyltransferases"/>
    <property type="match status" value="1"/>
</dbReference>
<comment type="caution">
    <text evidence="2">The sequence shown here is derived from an EMBL/GenBank/DDBJ whole genome shotgun (WGS) entry which is preliminary data.</text>
</comment>
<dbReference type="InterPro" id="IPR029063">
    <property type="entry name" value="SAM-dependent_MTases_sf"/>
</dbReference>
<evidence type="ECO:0000313" key="2">
    <source>
        <dbReference type="EMBL" id="GAA2214804.1"/>
    </source>
</evidence>
<keyword evidence="3" id="KW-1185">Reference proteome</keyword>
<reference evidence="2 3" key="1">
    <citation type="journal article" date="2019" name="Int. J. Syst. Evol. Microbiol.">
        <title>The Global Catalogue of Microorganisms (GCM) 10K type strain sequencing project: providing services to taxonomists for standard genome sequencing and annotation.</title>
        <authorList>
            <consortium name="The Broad Institute Genomics Platform"/>
            <consortium name="The Broad Institute Genome Sequencing Center for Infectious Disease"/>
            <person name="Wu L."/>
            <person name="Ma J."/>
        </authorList>
    </citation>
    <scope>NUCLEOTIDE SEQUENCE [LARGE SCALE GENOMIC DNA]</scope>
    <source>
        <strain evidence="2 3">JCM 16114</strain>
    </source>
</reference>
<evidence type="ECO:0000259" key="1">
    <source>
        <dbReference type="Pfam" id="PF13649"/>
    </source>
</evidence>
<protein>
    <recommendedName>
        <fullName evidence="1">Methyltransferase domain-containing protein</fullName>
    </recommendedName>
</protein>
<evidence type="ECO:0000313" key="3">
    <source>
        <dbReference type="Proteomes" id="UP001499843"/>
    </source>
</evidence>
<dbReference type="PANTHER" id="PTHR43591">
    <property type="entry name" value="METHYLTRANSFERASE"/>
    <property type="match status" value="1"/>
</dbReference>
<dbReference type="Gene3D" id="3.40.50.150">
    <property type="entry name" value="Vaccinia Virus protein VP39"/>
    <property type="match status" value="1"/>
</dbReference>
<dbReference type="Pfam" id="PF13649">
    <property type="entry name" value="Methyltransf_25"/>
    <property type="match status" value="1"/>
</dbReference>
<dbReference type="InterPro" id="IPR041698">
    <property type="entry name" value="Methyltransf_25"/>
</dbReference>
<dbReference type="PANTHER" id="PTHR43591:SF24">
    <property type="entry name" value="2-METHOXY-6-POLYPRENYL-1,4-BENZOQUINOL METHYLASE, MITOCHONDRIAL"/>
    <property type="match status" value="1"/>
</dbReference>
<dbReference type="RefSeq" id="WP_344492990.1">
    <property type="nucleotide sequence ID" value="NZ_BAAAQX010000044.1"/>
</dbReference>